<accession>A0A8B6CKG9</accession>
<proteinExistence type="predicted"/>
<dbReference type="InterPro" id="IPR051729">
    <property type="entry name" value="Opine/Lysopine_DH"/>
</dbReference>
<dbReference type="InterPro" id="IPR013328">
    <property type="entry name" value="6PGD_dom2"/>
</dbReference>
<dbReference type="GO" id="GO:0016491">
    <property type="term" value="F:oxidoreductase activity"/>
    <property type="evidence" value="ECO:0007669"/>
    <property type="project" value="InterPro"/>
</dbReference>
<name>A0A8B6CKG9_MYTGA</name>
<dbReference type="InterPro" id="IPR036291">
    <property type="entry name" value="NAD(P)-bd_dom_sf"/>
</dbReference>
<dbReference type="OrthoDB" id="6058913at2759"/>
<dbReference type="InterPro" id="IPR008927">
    <property type="entry name" value="6-PGluconate_DH-like_C_sf"/>
</dbReference>
<dbReference type="Gene3D" id="3.40.50.720">
    <property type="entry name" value="NAD(P)-binding Rossmann-like Domain"/>
    <property type="match status" value="1"/>
</dbReference>
<dbReference type="SUPFAM" id="SSF51735">
    <property type="entry name" value="NAD(P)-binding Rossmann-fold domains"/>
    <property type="match status" value="1"/>
</dbReference>
<feature type="domain" description="Opine dehydrogenase" evidence="2">
    <location>
        <begin position="205"/>
        <end position="368"/>
    </location>
</feature>
<keyword evidence="1" id="KW-0732">Signal</keyword>
<reference evidence="3" key="1">
    <citation type="submission" date="2018-11" db="EMBL/GenBank/DDBJ databases">
        <authorList>
            <person name="Alioto T."/>
            <person name="Alioto T."/>
        </authorList>
    </citation>
    <scope>NUCLEOTIDE SEQUENCE</scope>
</reference>
<evidence type="ECO:0000259" key="2">
    <source>
        <dbReference type="Pfam" id="PF02317"/>
    </source>
</evidence>
<gene>
    <name evidence="3" type="ORF">MGAL_10B002084</name>
</gene>
<evidence type="ECO:0000313" key="4">
    <source>
        <dbReference type="Proteomes" id="UP000596742"/>
    </source>
</evidence>
<comment type="caution">
    <text evidence="3">The sequence shown here is derived from an EMBL/GenBank/DDBJ whole genome shotgun (WGS) entry which is preliminary data.</text>
</comment>
<evidence type="ECO:0000313" key="3">
    <source>
        <dbReference type="EMBL" id="VDI06898.1"/>
    </source>
</evidence>
<dbReference type="PANTHER" id="PTHR38015:SF1">
    <property type="entry name" value="OPINE DEHYDROGENASE DOMAIN-CONTAINING PROTEIN"/>
    <property type="match status" value="1"/>
</dbReference>
<feature type="chain" id="PRO_5032754880" description="Opine dehydrogenase domain-containing protein" evidence="1">
    <location>
        <begin position="19"/>
        <end position="418"/>
    </location>
</feature>
<dbReference type="AlphaFoldDB" id="A0A8B6CKG9"/>
<feature type="non-terminal residue" evidence="3">
    <location>
        <position position="1"/>
    </location>
</feature>
<organism evidence="3 4">
    <name type="scientific">Mytilus galloprovincialis</name>
    <name type="common">Mediterranean mussel</name>
    <dbReference type="NCBI Taxonomy" id="29158"/>
    <lineage>
        <taxon>Eukaryota</taxon>
        <taxon>Metazoa</taxon>
        <taxon>Spiralia</taxon>
        <taxon>Lophotrochozoa</taxon>
        <taxon>Mollusca</taxon>
        <taxon>Bivalvia</taxon>
        <taxon>Autobranchia</taxon>
        <taxon>Pteriomorphia</taxon>
        <taxon>Mytilida</taxon>
        <taxon>Mytiloidea</taxon>
        <taxon>Mytilidae</taxon>
        <taxon>Mytilinae</taxon>
        <taxon>Mytilus</taxon>
    </lineage>
</organism>
<dbReference type="Proteomes" id="UP000596742">
    <property type="component" value="Unassembled WGS sequence"/>
</dbReference>
<dbReference type="EMBL" id="UYJE01001985">
    <property type="protein sequence ID" value="VDI06898.1"/>
    <property type="molecule type" value="Genomic_DNA"/>
</dbReference>
<evidence type="ECO:0000256" key="1">
    <source>
        <dbReference type="SAM" id="SignalP"/>
    </source>
</evidence>
<dbReference type="Pfam" id="PF02317">
    <property type="entry name" value="Octopine_DH"/>
    <property type="match status" value="1"/>
</dbReference>
<feature type="signal peptide" evidence="1">
    <location>
        <begin position="1"/>
        <end position="18"/>
    </location>
</feature>
<protein>
    <recommendedName>
        <fullName evidence="2">Opine dehydrogenase domain-containing protein</fullName>
    </recommendedName>
</protein>
<dbReference type="SUPFAM" id="SSF48179">
    <property type="entry name" value="6-phosphogluconate dehydrogenase C-terminal domain-like"/>
    <property type="match status" value="1"/>
</dbReference>
<keyword evidence="4" id="KW-1185">Reference proteome</keyword>
<dbReference type="Gene3D" id="1.10.1040.10">
    <property type="entry name" value="N-(1-d-carboxylethyl)-l-norvaline Dehydrogenase, domain 2"/>
    <property type="match status" value="1"/>
</dbReference>
<sequence>GVLIALTMRILICGGGNGAHCLSALAASRENLDVNVLTLFQDEAERWTKLLEDNDLKISVTYNDSTESEILSKPSIITKDPAKAVEGVDIVFLVVPAFAHAQYFTTITPYLQPNTLIVGLPGQAGFEFQCRSMLGKKARTCTIASLESLPWACRILEFGKHVQILGFKESLGMSFLTGSECNLLFPVVETVQEVLGEKPHIQVIENYIAVNLMAKSIIHPPLLYGKWGDWDGTPVPEKPLFYQGVDEIQAELLSKVSDEVLATAKGLAKLRNGCDMSEVIHIFDWYKIYYKDQVADKSSLMMAMRTNKAYDGLVHPMTPTEDGKFVPDFNYRYTSEDVPFGLVVMKGIAEIAGVETPTIDKIIAWAQTKLDKEYIVGSKLTGKDIASARAPQSYGFETLSDGISEKILQVYAAFTPPL</sequence>
<dbReference type="PANTHER" id="PTHR38015">
    <property type="entry name" value="BLR6086 PROTEIN"/>
    <property type="match status" value="1"/>
</dbReference>
<dbReference type="InterPro" id="IPR003421">
    <property type="entry name" value="Opine_DH"/>
</dbReference>